<organism evidence="4 5">
    <name type="scientific">Mycolicibacterium thermoresistibile</name>
    <name type="common">Mycobacterium thermoresistibile</name>
    <dbReference type="NCBI Taxonomy" id="1797"/>
    <lineage>
        <taxon>Bacteria</taxon>
        <taxon>Bacillati</taxon>
        <taxon>Actinomycetota</taxon>
        <taxon>Actinomycetes</taxon>
        <taxon>Mycobacteriales</taxon>
        <taxon>Mycobacteriaceae</taxon>
        <taxon>Mycolicibacterium</taxon>
    </lineage>
</organism>
<name>A0A100XG32_MYCTH</name>
<dbReference type="Gene3D" id="1.20.1260.20">
    <property type="entry name" value="PPE superfamily"/>
    <property type="match status" value="1"/>
</dbReference>
<feature type="compositionally biased region" description="Low complexity" evidence="1">
    <location>
        <begin position="314"/>
        <end position="325"/>
    </location>
</feature>
<accession>A0A100XG32</accession>
<reference evidence="4 5" key="1">
    <citation type="journal article" date="2016" name="Genome Announc.">
        <title>Draft Genome Sequences of Five Rapidly Growing Mycobacterium Species, M. thermoresistibile, M. fortuitum subsp. acetamidolyticum, M. canariasense, M. brisbanense, and M. novocastrense.</title>
        <authorList>
            <person name="Katahira K."/>
            <person name="Ogura Y."/>
            <person name="Gotoh Y."/>
            <person name="Hayashi T."/>
        </authorList>
    </citation>
    <scope>NUCLEOTIDE SEQUENCE [LARGE SCALE GENOMIC DNA]</scope>
    <source>
        <strain evidence="4 5">JCM6362</strain>
    </source>
</reference>
<feature type="domain" description="ESX-1 secretion-associated protein EspB PPE" evidence="3">
    <location>
        <begin position="167"/>
        <end position="283"/>
    </location>
</feature>
<dbReference type="Proteomes" id="UP000069654">
    <property type="component" value="Unassembled WGS sequence"/>
</dbReference>
<dbReference type="SUPFAM" id="SSF140459">
    <property type="entry name" value="PE/PPE dimer-like"/>
    <property type="match status" value="1"/>
</dbReference>
<gene>
    <name evidence="4" type="ORF">RMCT_3008</name>
</gene>
<dbReference type="RefSeq" id="WP_157997567.1">
    <property type="nucleotide sequence ID" value="NZ_BCTB01000028.1"/>
</dbReference>
<dbReference type="AlphaFoldDB" id="A0A100XG32"/>
<dbReference type="Pfam" id="PF21856">
    <property type="entry name" value="EspB_PPE"/>
    <property type="match status" value="1"/>
</dbReference>
<dbReference type="EMBL" id="BCTB01000028">
    <property type="protein sequence ID" value="GAT16039.1"/>
    <property type="molecule type" value="Genomic_DNA"/>
</dbReference>
<dbReference type="InterPro" id="IPR054056">
    <property type="entry name" value="EspB_PPE"/>
</dbReference>
<dbReference type="STRING" id="1797.RMCT_3008"/>
<dbReference type="InterPro" id="IPR041275">
    <property type="entry name" value="EspB_PE"/>
</dbReference>
<feature type="compositionally biased region" description="Gly residues" evidence="1">
    <location>
        <begin position="288"/>
        <end position="313"/>
    </location>
</feature>
<feature type="domain" description="ESX-1 secretion-associated protein EspB PE" evidence="2">
    <location>
        <begin position="10"/>
        <end position="87"/>
    </location>
</feature>
<feature type="region of interest" description="Disordered" evidence="1">
    <location>
        <begin position="102"/>
        <end position="123"/>
    </location>
</feature>
<reference evidence="5" key="2">
    <citation type="submission" date="2016-02" db="EMBL/GenBank/DDBJ databases">
        <title>Draft genome sequence of five rapidly growing Mycobacterium species.</title>
        <authorList>
            <person name="Katahira K."/>
            <person name="Gotou Y."/>
            <person name="Iida K."/>
            <person name="Ogura Y."/>
            <person name="Hayashi T."/>
        </authorList>
    </citation>
    <scope>NUCLEOTIDE SEQUENCE [LARGE SCALE GENOMIC DNA]</scope>
    <source>
        <strain evidence="5">JCM6362</strain>
    </source>
</reference>
<sequence>MADKIRVAAEELHARAQWIEDQAGDWPTGAPTATAPDGLPSTKTAVDNLNAYAESLQQYTDATKEESLRLAKTLREVANAYEAVDKSSADAIERLQRVEAVPVPPPLPGPQLPPPAPRPQKVSAAGYSTVPETEALLNNPGDPGSLGQAAGQGLKTVLEVQRGAPDANFHDWEGVAADAAFSKFNQFRDWIDELAGGWAKYTAAAKTVIDAHTAAVTAHHPIWQEYDNLQRHLDDELSGTSPDPAEVERILKAMEAEEQKSVDVRESYAQKADVDLAPLPDPPFGSRAGAGGPAGTGTGGGGAGEGAGGGSGAPGAPSGMPMGEPVMSPAGLDRLRDSRKRARQPVRVLRRVRVHHQVGCRRQEAVLPRVGCPAACRAVSPAICRS</sequence>
<evidence type="ECO:0000259" key="3">
    <source>
        <dbReference type="Pfam" id="PF21856"/>
    </source>
</evidence>
<evidence type="ECO:0000313" key="4">
    <source>
        <dbReference type="EMBL" id="GAT16039.1"/>
    </source>
</evidence>
<evidence type="ECO:0000313" key="5">
    <source>
        <dbReference type="Proteomes" id="UP000069654"/>
    </source>
</evidence>
<evidence type="ECO:0000256" key="1">
    <source>
        <dbReference type="SAM" id="MobiDB-lite"/>
    </source>
</evidence>
<dbReference type="InterPro" id="IPR038332">
    <property type="entry name" value="PPE_sf"/>
</dbReference>
<feature type="compositionally biased region" description="Pro residues" evidence="1">
    <location>
        <begin position="102"/>
        <end position="118"/>
    </location>
</feature>
<feature type="region of interest" description="Disordered" evidence="1">
    <location>
        <begin position="275"/>
        <end position="333"/>
    </location>
</feature>
<dbReference type="OrthoDB" id="4753912at2"/>
<protein>
    <submittedName>
        <fullName evidence="4">PPE family protein</fullName>
    </submittedName>
</protein>
<evidence type="ECO:0000259" key="2">
    <source>
        <dbReference type="Pfam" id="PF18625"/>
    </source>
</evidence>
<proteinExistence type="predicted"/>
<comment type="caution">
    <text evidence="4">The sequence shown here is derived from an EMBL/GenBank/DDBJ whole genome shotgun (WGS) entry which is preliminary data.</text>
</comment>
<dbReference type="Pfam" id="PF18625">
    <property type="entry name" value="EspB_PE"/>
    <property type="match status" value="1"/>
</dbReference>